<gene>
    <name evidence="1" type="ordered locus">Spirs_0471</name>
</gene>
<dbReference type="OrthoDB" id="371273at2"/>
<dbReference type="KEGG" id="ssm:Spirs_0471"/>
<accession>E1RB88</accession>
<dbReference type="STRING" id="573413.Spirs_0471"/>
<sequence length="128" mass="14681">MLGSGGDALERQVRKLEKERDIDPAVKMVRLRELFSRCARTVPSELLEEFFLRLTETTGRSGDDGEERFFDRLYGAADLFVLDYDDREDPLLLEDWKLIGELVSDYGSDIDDESLTYVMSRVVDHGAL</sequence>
<protein>
    <submittedName>
        <fullName evidence="1">Uncharacterized protein</fullName>
    </submittedName>
</protein>
<dbReference type="RefSeq" id="WP_013253082.1">
    <property type="nucleotide sequence ID" value="NC_014364.1"/>
</dbReference>
<proteinExistence type="predicted"/>
<dbReference type="AlphaFoldDB" id="E1RB88"/>
<organism evidence="1 2">
    <name type="scientific">Sediminispirochaeta smaragdinae (strain DSM 11293 / JCM 15392 / SEBR 4228)</name>
    <name type="common">Spirochaeta smaragdinae</name>
    <dbReference type="NCBI Taxonomy" id="573413"/>
    <lineage>
        <taxon>Bacteria</taxon>
        <taxon>Pseudomonadati</taxon>
        <taxon>Spirochaetota</taxon>
        <taxon>Spirochaetia</taxon>
        <taxon>Spirochaetales</taxon>
        <taxon>Spirochaetaceae</taxon>
        <taxon>Sediminispirochaeta</taxon>
    </lineage>
</organism>
<evidence type="ECO:0000313" key="1">
    <source>
        <dbReference type="EMBL" id="ADK79618.1"/>
    </source>
</evidence>
<dbReference type="EMBL" id="CP002116">
    <property type="protein sequence ID" value="ADK79618.1"/>
    <property type="molecule type" value="Genomic_DNA"/>
</dbReference>
<reference evidence="1 2" key="1">
    <citation type="journal article" date="2010" name="Stand. Genomic Sci.">
        <title>Complete genome sequence of Spirochaeta smaragdinae type strain (SEBR 4228).</title>
        <authorList>
            <person name="Mavromatis K."/>
            <person name="Yasawong M."/>
            <person name="Chertkov O."/>
            <person name="Lapidus A."/>
            <person name="Lucas S."/>
            <person name="Nolan M."/>
            <person name="Del Rio T.G."/>
            <person name="Tice H."/>
            <person name="Cheng J.F."/>
            <person name="Pitluck S."/>
            <person name="Liolios K."/>
            <person name="Ivanova N."/>
            <person name="Tapia R."/>
            <person name="Han C."/>
            <person name="Bruce D."/>
            <person name="Goodwin L."/>
            <person name="Pati A."/>
            <person name="Chen A."/>
            <person name="Palaniappan K."/>
            <person name="Land M."/>
            <person name="Hauser L."/>
            <person name="Chang Y.J."/>
            <person name="Jeffries C.D."/>
            <person name="Detter J.C."/>
            <person name="Rohde M."/>
            <person name="Brambilla E."/>
            <person name="Spring S."/>
            <person name="Goker M."/>
            <person name="Sikorski J."/>
            <person name="Woyke T."/>
            <person name="Bristow J."/>
            <person name="Eisen J.A."/>
            <person name="Markowitz V."/>
            <person name="Hugenholtz P."/>
            <person name="Klenk H.P."/>
            <person name="Kyrpides N.C."/>
        </authorList>
    </citation>
    <scope>NUCLEOTIDE SEQUENCE [LARGE SCALE GENOMIC DNA]</scope>
    <source>
        <strain evidence="2">DSM 11293 / JCM 15392 / SEBR 4228</strain>
    </source>
</reference>
<name>E1RB88_SEDSS</name>
<keyword evidence="2" id="KW-1185">Reference proteome</keyword>
<dbReference type="Proteomes" id="UP000002318">
    <property type="component" value="Chromosome"/>
</dbReference>
<dbReference type="HOGENOM" id="CLU_1958206_0_0_12"/>
<evidence type="ECO:0000313" key="2">
    <source>
        <dbReference type="Proteomes" id="UP000002318"/>
    </source>
</evidence>